<evidence type="ECO:0000256" key="1">
    <source>
        <dbReference type="ARBA" id="ARBA00012452"/>
    </source>
</evidence>
<dbReference type="SFLD" id="SFLDG00358">
    <property type="entry name" value="Main_(cytGST)"/>
    <property type="match status" value="1"/>
</dbReference>
<keyword evidence="8" id="KW-1185">Reference proteome</keyword>
<protein>
    <recommendedName>
        <fullName evidence="1">glutathione transferase</fullName>
        <ecNumber evidence="1">2.5.1.18</ecNumber>
    </recommendedName>
</protein>
<feature type="domain" description="GST C-terminal" evidence="6">
    <location>
        <begin position="112"/>
        <end position="241"/>
    </location>
</feature>
<dbReference type="AlphaFoldDB" id="A0A2J6TID5"/>
<feature type="domain" description="GST N-terminal" evidence="5">
    <location>
        <begin position="23"/>
        <end position="106"/>
    </location>
</feature>
<dbReference type="InParanoid" id="A0A2J6TID5"/>
<sequence length="245" mass="27291">MNLRSTNHLRFASRQLLHTAKMPAFVLHGSPTSTNTARVRLTLAEGNFTDYELVLLNLHKGEQKSEEHKKRHPWGKVPTVTFPDGFTLYESRAICKYLATKYSIPLLPPSSDAEATASFDEAQSVETLYFAEPVAKIAFEKFVKKFKGLPPDEKVVADSLQALETYFDAAENLLQKRSYMAGESFTLVDIYYIPLMQRLFAVGSGELITSHKAVNAWYDRCVSRPAIQKVLAADKEAAAAAGGKK</sequence>
<accession>A0A2J6TID5</accession>
<dbReference type="PROSITE" id="PS50405">
    <property type="entry name" value="GST_CTER"/>
    <property type="match status" value="1"/>
</dbReference>
<dbReference type="GO" id="GO:0004364">
    <property type="term" value="F:glutathione transferase activity"/>
    <property type="evidence" value="ECO:0007669"/>
    <property type="project" value="UniProtKB-EC"/>
</dbReference>
<dbReference type="OrthoDB" id="249703at2759"/>
<dbReference type="GO" id="GO:0005737">
    <property type="term" value="C:cytoplasm"/>
    <property type="evidence" value="ECO:0007669"/>
    <property type="project" value="TreeGrafter"/>
</dbReference>
<dbReference type="InterPro" id="IPR040079">
    <property type="entry name" value="Glutathione_S-Trfase"/>
</dbReference>
<dbReference type="STRING" id="1095630.A0A2J6TID5"/>
<dbReference type="InterPro" id="IPR004046">
    <property type="entry name" value="GST_C"/>
</dbReference>
<comment type="similarity">
    <text evidence="4">Belongs to the GST superfamily.</text>
</comment>
<dbReference type="GeneID" id="36587900"/>
<dbReference type="InterPro" id="IPR004045">
    <property type="entry name" value="Glutathione_S-Trfase_N"/>
</dbReference>
<dbReference type="FunCoup" id="A0A2J6TID5">
    <property type="interactions" value="577"/>
</dbReference>
<dbReference type="RefSeq" id="XP_024739690.1">
    <property type="nucleotide sequence ID" value="XM_024879823.1"/>
</dbReference>
<dbReference type="EC" id="2.5.1.18" evidence="1"/>
<evidence type="ECO:0000256" key="2">
    <source>
        <dbReference type="ARBA" id="ARBA00022679"/>
    </source>
</evidence>
<dbReference type="SUPFAM" id="SSF52833">
    <property type="entry name" value="Thioredoxin-like"/>
    <property type="match status" value="1"/>
</dbReference>
<dbReference type="PANTHER" id="PTHR43900:SF3">
    <property type="entry name" value="GLUTATHIONE S-TRANSFERASE RHO"/>
    <property type="match status" value="1"/>
</dbReference>
<dbReference type="Pfam" id="PF00043">
    <property type="entry name" value="GST_C"/>
    <property type="match status" value="1"/>
</dbReference>
<keyword evidence="2 7" id="KW-0808">Transferase</keyword>
<dbReference type="PANTHER" id="PTHR43900">
    <property type="entry name" value="GLUTATHIONE S-TRANSFERASE RHO"/>
    <property type="match status" value="1"/>
</dbReference>
<dbReference type="InterPro" id="IPR036282">
    <property type="entry name" value="Glutathione-S-Trfase_C_sf"/>
</dbReference>
<dbReference type="GO" id="GO:0043295">
    <property type="term" value="F:glutathione binding"/>
    <property type="evidence" value="ECO:0007669"/>
    <property type="project" value="TreeGrafter"/>
</dbReference>
<gene>
    <name evidence="7" type="ORF">K444DRAFT_610800</name>
</gene>
<dbReference type="InterPro" id="IPR036249">
    <property type="entry name" value="Thioredoxin-like_sf"/>
</dbReference>
<dbReference type="SFLD" id="SFLDS00019">
    <property type="entry name" value="Glutathione_Transferase_(cytos"/>
    <property type="match status" value="1"/>
</dbReference>
<evidence type="ECO:0000313" key="7">
    <source>
        <dbReference type="EMBL" id="PMD62786.1"/>
    </source>
</evidence>
<dbReference type="PROSITE" id="PS50404">
    <property type="entry name" value="GST_NTER"/>
    <property type="match status" value="1"/>
</dbReference>
<name>A0A2J6TID5_9HELO</name>
<evidence type="ECO:0000259" key="6">
    <source>
        <dbReference type="PROSITE" id="PS50405"/>
    </source>
</evidence>
<evidence type="ECO:0000313" key="8">
    <source>
        <dbReference type="Proteomes" id="UP000235371"/>
    </source>
</evidence>
<dbReference type="Gene3D" id="1.20.1050.10">
    <property type="match status" value="1"/>
</dbReference>
<dbReference type="InterPro" id="IPR010987">
    <property type="entry name" value="Glutathione-S-Trfase_C-like"/>
</dbReference>
<dbReference type="Proteomes" id="UP000235371">
    <property type="component" value="Unassembled WGS sequence"/>
</dbReference>
<dbReference type="Pfam" id="PF02798">
    <property type="entry name" value="GST_N"/>
    <property type="match status" value="1"/>
</dbReference>
<organism evidence="7 8">
    <name type="scientific">Hyaloscypha bicolor E</name>
    <dbReference type="NCBI Taxonomy" id="1095630"/>
    <lineage>
        <taxon>Eukaryota</taxon>
        <taxon>Fungi</taxon>
        <taxon>Dikarya</taxon>
        <taxon>Ascomycota</taxon>
        <taxon>Pezizomycotina</taxon>
        <taxon>Leotiomycetes</taxon>
        <taxon>Helotiales</taxon>
        <taxon>Hyaloscyphaceae</taxon>
        <taxon>Hyaloscypha</taxon>
        <taxon>Hyaloscypha bicolor</taxon>
    </lineage>
</organism>
<dbReference type="GO" id="GO:0006749">
    <property type="term" value="P:glutathione metabolic process"/>
    <property type="evidence" value="ECO:0007669"/>
    <property type="project" value="TreeGrafter"/>
</dbReference>
<dbReference type="SUPFAM" id="SSF47616">
    <property type="entry name" value="GST C-terminal domain-like"/>
    <property type="match status" value="1"/>
</dbReference>
<evidence type="ECO:0000256" key="4">
    <source>
        <dbReference type="RuleBase" id="RU003494"/>
    </source>
</evidence>
<evidence type="ECO:0000256" key="3">
    <source>
        <dbReference type="ARBA" id="ARBA00047960"/>
    </source>
</evidence>
<proteinExistence type="inferred from homology"/>
<dbReference type="Gene3D" id="3.40.30.10">
    <property type="entry name" value="Glutaredoxin"/>
    <property type="match status" value="1"/>
</dbReference>
<dbReference type="EMBL" id="KZ613783">
    <property type="protein sequence ID" value="PMD62786.1"/>
    <property type="molecule type" value="Genomic_DNA"/>
</dbReference>
<comment type="catalytic activity">
    <reaction evidence="3">
        <text>RX + glutathione = an S-substituted glutathione + a halide anion + H(+)</text>
        <dbReference type="Rhea" id="RHEA:16437"/>
        <dbReference type="ChEBI" id="CHEBI:15378"/>
        <dbReference type="ChEBI" id="CHEBI:16042"/>
        <dbReference type="ChEBI" id="CHEBI:17792"/>
        <dbReference type="ChEBI" id="CHEBI:57925"/>
        <dbReference type="ChEBI" id="CHEBI:90779"/>
        <dbReference type="EC" id="2.5.1.18"/>
    </reaction>
</comment>
<evidence type="ECO:0000259" key="5">
    <source>
        <dbReference type="PROSITE" id="PS50404"/>
    </source>
</evidence>
<reference evidence="7 8" key="1">
    <citation type="submission" date="2016-04" db="EMBL/GenBank/DDBJ databases">
        <title>A degradative enzymes factory behind the ericoid mycorrhizal symbiosis.</title>
        <authorList>
            <consortium name="DOE Joint Genome Institute"/>
            <person name="Martino E."/>
            <person name="Morin E."/>
            <person name="Grelet G."/>
            <person name="Kuo A."/>
            <person name="Kohler A."/>
            <person name="Daghino S."/>
            <person name="Barry K."/>
            <person name="Choi C."/>
            <person name="Cichocki N."/>
            <person name="Clum A."/>
            <person name="Copeland A."/>
            <person name="Hainaut M."/>
            <person name="Haridas S."/>
            <person name="Labutti K."/>
            <person name="Lindquist E."/>
            <person name="Lipzen A."/>
            <person name="Khouja H.-R."/>
            <person name="Murat C."/>
            <person name="Ohm R."/>
            <person name="Olson A."/>
            <person name="Spatafora J."/>
            <person name="Veneault-Fourrey C."/>
            <person name="Henrissat B."/>
            <person name="Grigoriev I."/>
            <person name="Martin F."/>
            <person name="Perotto S."/>
        </authorList>
    </citation>
    <scope>NUCLEOTIDE SEQUENCE [LARGE SCALE GENOMIC DNA]</scope>
    <source>
        <strain evidence="7 8">E</strain>
    </source>
</reference>